<evidence type="ECO:0000313" key="9">
    <source>
        <dbReference type="Proteomes" id="UP000030151"/>
    </source>
</evidence>
<dbReference type="InterPro" id="IPR049326">
    <property type="entry name" value="Rhodopsin_dom_fungi"/>
</dbReference>
<dbReference type="GO" id="GO:0016020">
    <property type="term" value="C:membrane"/>
    <property type="evidence" value="ECO:0007669"/>
    <property type="project" value="UniProtKB-SubCell"/>
</dbReference>
<reference evidence="8 9" key="1">
    <citation type="submission" date="2014-02" db="EMBL/GenBank/DDBJ databases">
        <title>The genome sequence of the entomopathogenic fungus Metarhizium robertsii ARSEF 2575.</title>
        <authorList>
            <person name="Giuliano Garisto Donzelli B."/>
            <person name="Roe B.A."/>
            <person name="Macmil S.L."/>
            <person name="Krasnoff S.B."/>
            <person name="Gibson D.M."/>
        </authorList>
    </citation>
    <scope>NUCLEOTIDE SEQUENCE [LARGE SCALE GENOMIC DNA]</scope>
    <source>
        <strain evidence="8 9">ARSEF 2575</strain>
    </source>
</reference>
<feature type="transmembrane region" description="Helical" evidence="6">
    <location>
        <begin position="196"/>
        <end position="217"/>
    </location>
</feature>
<name>A0A0A1V964_9HYPO</name>
<dbReference type="InterPro" id="IPR052337">
    <property type="entry name" value="SAT4-like"/>
</dbReference>
<dbReference type="PANTHER" id="PTHR33048:SF162">
    <property type="entry name" value="SATRATOXIN BIOSYNTHESIS SC1 CLUSTER PROTEIN 4"/>
    <property type="match status" value="1"/>
</dbReference>
<sequence>MSNATGLPLDNNPAASVNSGMSKEAFYAVAWTATCLPLPFLLFRLAIRIRSFKTLFVDDALVIAAWLMLLVRTILWHTKAGTLFWQFRIVTGKAPQSPEFISQWSRLSSNIVVWNILFHTSLWAVKYSCLVFFRRILGPQAPRAKKIWCWVVGILLLAGWVSSVAIIDYKCSANDIKYIMAHCAGGSHVEYQFRTFYGNLATDIVTDLLVMSIPLWMLWHVRIQWPKKLLLAGVFSVTVFVMIAAGIRVAVVRTSTTGVKHTSIDLVFIWSQVENGVGLTNDVAVIVANLASFRQLFVFSRNRNPSGGKGYDATSNRNHQFQQFESSNPSLQGRNRSENDLIGLTDFQAPQIYSPSQHNTTPPDSVYMVIELFLTNTNARIGTSFSTASTVVLEWLQARGPPHAAVEEIRPWGRLQLRPFVVKRIPVSKLDIAYTAPSNVALASATAEYRN</sequence>
<dbReference type="HOGENOM" id="CLU_046870_3_0_1"/>
<feature type="transmembrane region" description="Helical" evidence="6">
    <location>
        <begin position="111"/>
        <end position="135"/>
    </location>
</feature>
<evidence type="ECO:0000256" key="2">
    <source>
        <dbReference type="ARBA" id="ARBA00022692"/>
    </source>
</evidence>
<dbReference type="OrthoDB" id="444631at2759"/>
<dbReference type="PANTHER" id="PTHR33048">
    <property type="entry name" value="PTH11-LIKE INTEGRAL MEMBRANE PROTEIN (AFU_ORTHOLOGUE AFUA_5G11245)"/>
    <property type="match status" value="1"/>
</dbReference>
<keyword evidence="2 6" id="KW-0812">Transmembrane</keyword>
<evidence type="ECO:0000256" key="3">
    <source>
        <dbReference type="ARBA" id="ARBA00022989"/>
    </source>
</evidence>
<feature type="domain" description="Rhodopsin" evidence="7">
    <location>
        <begin position="44"/>
        <end position="297"/>
    </location>
</feature>
<feature type="transmembrane region" description="Helical" evidence="6">
    <location>
        <begin position="25"/>
        <end position="43"/>
    </location>
</feature>
<dbReference type="AlphaFoldDB" id="A0A0A1V964"/>
<proteinExistence type="inferred from homology"/>
<keyword evidence="4 6" id="KW-0472">Membrane</keyword>
<feature type="transmembrane region" description="Helical" evidence="6">
    <location>
        <begin position="55"/>
        <end position="75"/>
    </location>
</feature>
<dbReference type="Proteomes" id="UP000030151">
    <property type="component" value="Unassembled WGS sequence"/>
</dbReference>
<comment type="caution">
    <text evidence="8">The sequence shown here is derived from an EMBL/GenBank/DDBJ whole genome shotgun (WGS) entry which is preliminary data.</text>
</comment>
<evidence type="ECO:0000256" key="6">
    <source>
        <dbReference type="SAM" id="Phobius"/>
    </source>
</evidence>
<gene>
    <name evidence="8" type="ORF">X797_000805</name>
</gene>
<protein>
    <recommendedName>
        <fullName evidence="7">Rhodopsin domain-containing protein</fullName>
    </recommendedName>
</protein>
<comment type="similarity">
    <text evidence="5">Belongs to the SAT4 family.</text>
</comment>
<organism evidence="8 9">
    <name type="scientific">Metarhizium robertsii</name>
    <dbReference type="NCBI Taxonomy" id="568076"/>
    <lineage>
        <taxon>Eukaryota</taxon>
        <taxon>Fungi</taxon>
        <taxon>Dikarya</taxon>
        <taxon>Ascomycota</taxon>
        <taxon>Pezizomycotina</taxon>
        <taxon>Sordariomycetes</taxon>
        <taxon>Hypocreomycetidae</taxon>
        <taxon>Hypocreales</taxon>
        <taxon>Clavicipitaceae</taxon>
        <taxon>Metarhizium</taxon>
    </lineage>
</organism>
<evidence type="ECO:0000256" key="4">
    <source>
        <dbReference type="ARBA" id="ARBA00023136"/>
    </source>
</evidence>
<dbReference type="Pfam" id="PF20684">
    <property type="entry name" value="Fung_rhodopsin"/>
    <property type="match status" value="1"/>
</dbReference>
<evidence type="ECO:0000313" key="8">
    <source>
        <dbReference type="EMBL" id="EXV06088.1"/>
    </source>
</evidence>
<accession>A0A0A1V964</accession>
<evidence type="ECO:0000259" key="7">
    <source>
        <dbReference type="Pfam" id="PF20684"/>
    </source>
</evidence>
<keyword evidence="3 6" id="KW-1133">Transmembrane helix</keyword>
<evidence type="ECO:0000256" key="5">
    <source>
        <dbReference type="ARBA" id="ARBA00038359"/>
    </source>
</evidence>
<comment type="subcellular location">
    <subcellularLocation>
        <location evidence="1">Membrane</location>
        <topology evidence="1">Multi-pass membrane protein</topology>
    </subcellularLocation>
</comment>
<feature type="transmembrane region" description="Helical" evidence="6">
    <location>
        <begin position="147"/>
        <end position="167"/>
    </location>
</feature>
<evidence type="ECO:0000256" key="1">
    <source>
        <dbReference type="ARBA" id="ARBA00004141"/>
    </source>
</evidence>
<feature type="transmembrane region" description="Helical" evidence="6">
    <location>
        <begin position="229"/>
        <end position="251"/>
    </location>
</feature>
<dbReference type="EMBL" id="JELW01000001">
    <property type="protein sequence ID" value="EXV06088.1"/>
    <property type="molecule type" value="Genomic_DNA"/>
</dbReference>